<keyword evidence="2" id="KW-1185">Reference proteome</keyword>
<reference evidence="1 2" key="1">
    <citation type="journal article" date="2017" name="Curr. Biol.">
        <title>The Evolution of Venom by Co-option of Single-Copy Genes.</title>
        <authorList>
            <person name="Martinson E.O."/>
            <person name="Mrinalini"/>
            <person name="Kelkar Y.D."/>
            <person name="Chang C.H."/>
            <person name="Werren J.H."/>
        </authorList>
    </citation>
    <scope>NUCLEOTIDE SEQUENCE [LARGE SCALE GENOMIC DNA]</scope>
    <source>
        <strain evidence="1 2">Alberta</strain>
        <tissue evidence="1">Whole body</tissue>
    </source>
</reference>
<evidence type="ECO:0000313" key="1">
    <source>
        <dbReference type="EMBL" id="OXU20491.1"/>
    </source>
</evidence>
<comment type="caution">
    <text evidence="1">The sequence shown here is derived from an EMBL/GenBank/DDBJ whole genome shotgun (WGS) entry which is preliminary data.</text>
</comment>
<protein>
    <submittedName>
        <fullName evidence="1">Uncharacterized protein</fullName>
    </submittedName>
</protein>
<dbReference type="AlphaFoldDB" id="A0A232EQ70"/>
<accession>A0A232EQ70</accession>
<proteinExistence type="predicted"/>
<organism evidence="1 2">
    <name type="scientific">Trichomalopsis sarcophagae</name>
    <dbReference type="NCBI Taxonomy" id="543379"/>
    <lineage>
        <taxon>Eukaryota</taxon>
        <taxon>Metazoa</taxon>
        <taxon>Ecdysozoa</taxon>
        <taxon>Arthropoda</taxon>
        <taxon>Hexapoda</taxon>
        <taxon>Insecta</taxon>
        <taxon>Pterygota</taxon>
        <taxon>Neoptera</taxon>
        <taxon>Endopterygota</taxon>
        <taxon>Hymenoptera</taxon>
        <taxon>Apocrita</taxon>
        <taxon>Proctotrupomorpha</taxon>
        <taxon>Chalcidoidea</taxon>
        <taxon>Pteromalidae</taxon>
        <taxon>Pteromalinae</taxon>
        <taxon>Trichomalopsis</taxon>
    </lineage>
</organism>
<sequence length="167" mass="19227">MVQLNKKTCEFNMEVVGEMMKNSKTTVSKGRKKGKSISEGQKARNQLFDFLRKQATGKHNLTAGLDDEFHAVRRPLTYKLRRKHYKNCCNQSDILRRPKNLGSRLIGKRSTVITNNLQKVLLPLRDDAITDAIMNDDLILEYENSYAYKHRHSPHLGAMTPTNRTPK</sequence>
<gene>
    <name evidence="1" type="ORF">TSAR_004226</name>
</gene>
<dbReference type="EMBL" id="NNAY01002821">
    <property type="protein sequence ID" value="OXU20491.1"/>
    <property type="molecule type" value="Genomic_DNA"/>
</dbReference>
<evidence type="ECO:0000313" key="2">
    <source>
        <dbReference type="Proteomes" id="UP000215335"/>
    </source>
</evidence>
<name>A0A232EQ70_9HYME</name>
<dbReference type="Proteomes" id="UP000215335">
    <property type="component" value="Unassembled WGS sequence"/>
</dbReference>